<accession>A0ACD1ADA1</accession>
<reference evidence="1" key="1">
    <citation type="submission" date="2019-08" db="EMBL/GenBank/DDBJ databases">
        <title>Genome sequence of Clostridiales bacterium MT110.</title>
        <authorList>
            <person name="Cao J."/>
        </authorList>
    </citation>
    <scope>NUCLEOTIDE SEQUENCE</scope>
    <source>
        <strain evidence="1">MT110</strain>
    </source>
</reference>
<protein>
    <submittedName>
        <fullName evidence="1">MFS transporter</fullName>
    </submittedName>
</protein>
<proteinExistence type="predicted"/>
<evidence type="ECO:0000313" key="2">
    <source>
        <dbReference type="Proteomes" id="UP000594014"/>
    </source>
</evidence>
<keyword evidence="2" id="KW-1185">Reference proteome</keyword>
<dbReference type="EMBL" id="CP042469">
    <property type="protein sequence ID" value="QOX64475.1"/>
    <property type="molecule type" value="Genomic_DNA"/>
</dbReference>
<evidence type="ECO:0000313" key="1">
    <source>
        <dbReference type="EMBL" id="QOX64475.1"/>
    </source>
</evidence>
<name>A0ACD1ADA1_9FIRM</name>
<sequence length="404" mass="43971">MTTLLNLFYGAIQGSYWMYYGAVLSFASVFLLGKGYTNSEIGVILAAANILAVLIQPLLADAADRSKRISLIHIVGSSSIGLAAATLSLYLFPVKAIALSVLFVIIAALHTSLQPLVNSMAFYLGRSGYRINFGIARSGGSIAYAVLCAILGTLVTIYGINAIPVTGVLMLAFLLIFLSVTSGLLKKALPSQEVLKDKTSEEKGEAINLLVFVKRNMPFIMFSIGIMFVFFQNSVLNTYLLQIITEVGGTSSQLGRLFSFMALLEIPGLFFFSKIRSRFSCQFLLKLSSVAFVLKIFLVFLADTVSFIYLAYLFQLISFPIFLSAAIHLVDEVMEKGEAVKGQSFVTGMITMSTVFASLLGGVILDISGASLLLIISTATCVFGTMIVFFSVDRIRRKQQNRHL</sequence>
<dbReference type="Proteomes" id="UP000594014">
    <property type="component" value="Chromosome"/>
</dbReference>
<organism evidence="1 2">
    <name type="scientific">Anoxybacterium hadale</name>
    <dbReference type="NCBI Taxonomy" id="3408580"/>
    <lineage>
        <taxon>Bacteria</taxon>
        <taxon>Bacillati</taxon>
        <taxon>Bacillota</taxon>
        <taxon>Clostridia</taxon>
        <taxon>Peptostreptococcales</taxon>
        <taxon>Anaerovoracaceae</taxon>
        <taxon>Anoxybacterium</taxon>
    </lineage>
</organism>
<gene>
    <name evidence="1" type="ORF">FRZ06_14560</name>
</gene>